<feature type="compositionally biased region" description="Polar residues" evidence="8">
    <location>
        <begin position="819"/>
        <end position="849"/>
    </location>
</feature>
<dbReference type="GO" id="GO:0006351">
    <property type="term" value="P:DNA-templated transcription"/>
    <property type="evidence" value="ECO:0007669"/>
    <property type="project" value="InterPro"/>
</dbReference>
<evidence type="ECO:0000256" key="4">
    <source>
        <dbReference type="ARBA" id="ARBA00022771"/>
    </source>
</evidence>
<dbReference type="GO" id="GO:0000981">
    <property type="term" value="F:DNA-binding transcription factor activity, RNA polymerase II-specific"/>
    <property type="evidence" value="ECO:0007669"/>
    <property type="project" value="InterPro"/>
</dbReference>
<feature type="region of interest" description="Disordered" evidence="8">
    <location>
        <begin position="165"/>
        <end position="194"/>
    </location>
</feature>
<organism evidence="10 11">
    <name type="scientific">Cucurbitaria berberidis CBS 394.84</name>
    <dbReference type="NCBI Taxonomy" id="1168544"/>
    <lineage>
        <taxon>Eukaryota</taxon>
        <taxon>Fungi</taxon>
        <taxon>Dikarya</taxon>
        <taxon>Ascomycota</taxon>
        <taxon>Pezizomycotina</taxon>
        <taxon>Dothideomycetes</taxon>
        <taxon>Pleosporomycetidae</taxon>
        <taxon>Pleosporales</taxon>
        <taxon>Pleosporineae</taxon>
        <taxon>Cucurbitariaceae</taxon>
        <taxon>Cucurbitaria</taxon>
    </lineage>
</organism>
<dbReference type="GO" id="GO:0000978">
    <property type="term" value="F:RNA polymerase II cis-regulatory region sequence-specific DNA binding"/>
    <property type="evidence" value="ECO:0007669"/>
    <property type="project" value="InterPro"/>
</dbReference>
<feature type="region of interest" description="Disordered" evidence="8">
    <location>
        <begin position="1"/>
        <end position="105"/>
    </location>
</feature>
<comment type="subcellular location">
    <subcellularLocation>
        <location evidence="1">Nucleus</location>
    </subcellularLocation>
</comment>
<dbReference type="CDD" id="cd12148">
    <property type="entry name" value="fungal_TF_MHR"/>
    <property type="match status" value="1"/>
</dbReference>
<evidence type="ECO:0000256" key="7">
    <source>
        <dbReference type="PROSITE-ProRule" id="PRU00042"/>
    </source>
</evidence>
<evidence type="ECO:0000256" key="1">
    <source>
        <dbReference type="ARBA" id="ARBA00004123"/>
    </source>
</evidence>
<dbReference type="PANTHER" id="PTHR40626">
    <property type="entry name" value="MIP31509P"/>
    <property type="match status" value="1"/>
</dbReference>
<dbReference type="Pfam" id="PF04082">
    <property type="entry name" value="Fungal_trans"/>
    <property type="match status" value="1"/>
</dbReference>
<evidence type="ECO:0000256" key="6">
    <source>
        <dbReference type="ARBA" id="ARBA00023242"/>
    </source>
</evidence>
<dbReference type="PANTHER" id="PTHR40626:SF30">
    <property type="entry name" value="FINGER DOMAIN PROTEIN, PUTATIVE (AFU_ORTHOLOGUE AFUA_4G13600)-RELATED"/>
    <property type="match status" value="1"/>
</dbReference>
<dbReference type="PROSITE" id="PS50157">
    <property type="entry name" value="ZINC_FINGER_C2H2_2"/>
    <property type="match status" value="2"/>
</dbReference>
<dbReference type="GO" id="GO:0008270">
    <property type="term" value="F:zinc ion binding"/>
    <property type="evidence" value="ECO:0007669"/>
    <property type="project" value="UniProtKB-KW"/>
</dbReference>
<dbReference type="SMART" id="SM00355">
    <property type="entry name" value="ZnF_C2H2"/>
    <property type="match status" value="2"/>
</dbReference>
<feature type="compositionally biased region" description="Polar residues" evidence="8">
    <location>
        <begin position="243"/>
        <end position="266"/>
    </location>
</feature>
<keyword evidence="5" id="KW-0862">Zinc</keyword>
<dbReference type="RefSeq" id="XP_040791389.1">
    <property type="nucleotide sequence ID" value="XM_040936699.1"/>
</dbReference>
<dbReference type="SUPFAM" id="SSF57667">
    <property type="entry name" value="beta-beta-alpha zinc fingers"/>
    <property type="match status" value="1"/>
</dbReference>
<dbReference type="PROSITE" id="PS00028">
    <property type="entry name" value="ZINC_FINGER_C2H2_1"/>
    <property type="match status" value="2"/>
</dbReference>
<dbReference type="EMBL" id="ML976615">
    <property type="protein sequence ID" value="KAF1848826.1"/>
    <property type="molecule type" value="Genomic_DNA"/>
</dbReference>
<gene>
    <name evidence="10" type="ORF">K460DRAFT_404092</name>
</gene>
<evidence type="ECO:0000313" key="11">
    <source>
        <dbReference type="Proteomes" id="UP000800039"/>
    </source>
</evidence>
<feature type="compositionally biased region" description="Pro residues" evidence="8">
    <location>
        <begin position="878"/>
        <end position="887"/>
    </location>
</feature>
<dbReference type="GO" id="GO:0000785">
    <property type="term" value="C:chromatin"/>
    <property type="evidence" value="ECO:0007669"/>
    <property type="project" value="TreeGrafter"/>
</dbReference>
<accession>A0A9P4LAV4</accession>
<dbReference type="FunFam" id="3.30.160.60:FF:000100">
    <property type="entry name" value="Zinc finger 45-like"/>
    <property type="match status" value="1"/>
</dbReference>
<keyword evidence="6" id="KW-0539">Nucleus</keyword>
<evidence type="ECO:0000256" key="5">
    <source>
        <dbReference type="ARBA" id="ARBA00022833"/>
    </source>
</evidence>
<dbReference type="GO" id="GO:0005634">
    <property type="term" value="C:nucleus"/>
    <property type="evidence" value="ECO:0007669"/>
    <property type="project" value="UniProtKB-SubCell"/>
</dbReference>
<keyword evidence="3" id="KW-0677">Repeat</keyword>
<protein>
    <recommendedName>
        <fullName evidence="9">C2H2-type domain-containing protein</fullName>
    </recommendedName>
</protein>
<dbReference type="InterPro" id="IPR013087">
    <property type="entry name" value="Znf_C2H2_type"/>
</dbReference>
<dbReference type="Proteomes" id="UP000800039">
    <property type="component" value="Unassembled WGS sequence"/>
</dbReference>
<comment type="caution">
    <text evidence="10">The sequence shown here is derived from an EMBL/GenBank/DDBJ whole genome shotgun (WGS) entry which is preliminary data.</text>
</comment>
<dbReference type="AlphaFoldDB" id="A0A9P4LAV4"/>
<evidence type="ECO:0000313" key="10">
    <source>
        <dbReference type="EMBL" id="KAF1848826.1"/>
    </source>
</evidence>
<dbReference type="InterPro" id="IPR051059">
    <property type="entry name" value="VerF-like"/>
</dbReference>
<evidence type="ECO:0000259" key="9">
    <source>
        <dbReference type="PROSITE" id="PS50157"/>
    </source>
</evidence>
<evidence type="ECO:0000256" key="3">
    <source>
        <dbReference type="ARBA" id="ARBA00022737"/>
    </source>
</evidence>
<keyword evidence="11" id="KW-1185">Reference proteome</keyword>
<keyword evidence="4 7" id="KW-0863">Zinc-finger</keyword>
<feature type="domain" description="C2H2-type" evidence="9">
    <location>
        <begin position="113"/>
        <end position="140"/>
    </location>
</feature>
<sequence>MSEPSETSGRPLAPPTKQLQRLEDNPLHQSTSTHTKHRKPSQSSDDRLKGSKTTNASRRRGSLKQSLPDPHTGSSRSNQRSTTSPTNMMSHLSSVNYTRTGRVSKAKKGLKVHNCENCGRSYTRAEHLRRHQKNHDQDDALVCEFPDCGKIFHRIDLLHRHQERHIEPGNESRQPSVVSQGESPEETHTSVPGLVPSSIAAISLPPTPSYYTPQPVSPLHETSALPRYNYNPFRTPRIPRTPQAPSSFNHVVRSSPSSTSDPNYTKQRASYSARHPVAVPMPIDAMTPNLSWSESYSQSPGYSSSEGYASPIPGPGDYTNVFANPPYGPGPNRTRTSSNASCIGEWSYLSRSPTSTASNLAYAWSTSDKTPTAPGLAYMSTSYPMTSMPISAGIDPMSIYGHFEQKTLMQRDEEEGVFLFGEQPYGMGPVTHTHLFEHCLDYYWRLFHPTFPVVHRSTFESMSPSPMLHAAMIALGGQYSNDASIKRKSKTLHDRCKKLLEQRDQERHLVAESDRLCDYQAMFLIEVYSQYRARRGANTLSPQFERVYRKSAEDFKPLMSQIIDIVFPPEQATYDRWVQWIKLATWQRLFLSCYILESQQAVLLARKPLPSIIQDAGLDLPFPTHNSSWEATNPAEWAFAVHQFSHSPRYVYEVNADSKVAPFDSFQSSVLLAAHYNRFDAPTPYLSLPSTLDIEQLLDTSPNTTRQILTAKLVQVTPIRALLAVSGESWVLSEKVSSAQAFAVQKTTLQAWLSQLWSTSVGEAYTVAVQEALKLSIEILQNALKEQQKSITPEMGTDMGIYFASLVLWAITTAANTRTKGPQKTAQQLPLRRQSQSPLPFGPNSSVSLPPTPNHILNSSPSHPPPMTPTSTPFGPIFSPPSSPVSPPSLDCNTMLSHTQITINTITFLSTALLDLGSSEGISQLPLNIARCQTGCISLLLWVKLRLRGVSLEDQNGLADDWTCTPGESLGELLDSVTGSLERILARGWNKWGI</sequence>
<feature type="domain" description="C2H2-type" evidence="9">
    <location>
        <begin position="141"/>
        <end position="165"/>
    </location>
</feature>
<evidence type="ECO:0000256" key="2">
    <source>
        <dbReference type="ARBA" id="ARBA00022723"/>
    </source>
</evidence>
<dbReference type="InterPro" id="IPR007219">
    <property type="entry name" value="XnlR_reg_dom"/>
</dbReference>
<feature type="compositionally biased region" description="Polar residues" evidence="8">
    <location>
        <begin position="72"/>
        <end position="101"/>
    </location>
</feature>
<dbReference type="Gene3D" id="3.30.160.60">
    <property type="entry name" value="Classic Zinc Finger"/>
    <property type="match status" value="1"/>
</dbReference>
<feature type="region of interest" description="Disordered" evidence="8">
    <location>
        <begin position="213"/>
        <end position="266"/>
    </location>
</feature>
<dbReference type="OrthoDB" id="6077919at2759"/>
<name>A0A9P4LAV4_9PLEO</name>
<reference evidence="10" key="1">
    <citation type="submission" date="2020-01" db="EMBL/GenBank/DDBJ databases">
        <authorList>
            <consortium name="DOE Joint Genome Institute"/>
            <person name="Haridas S."/>
            <person name="Albert R."/>
            <person name="Binder M."/>
            <person name="Bloem J."/>
            <person name="Labutti K."/>
            <person name="Salamov A."/>
            <person name="Andreopoulos B."/>
            <person name="Baker S.E."/>
            <person name="Barry K."/>
            <person name="Bills G."/>
            <person name="Bluhm B.H."/>
            <person name="Cannon C."/>
            <person name="Castanera R."/>
            <person name="Culley D.E."/>
            <person name="Daum C."/>
            <person name="Ezra D."/>
            <person name="Gonzalez J.B."/>
            <person name="Henrissat B."/>
            <person name="Kuo A."/>
            <person name="Liang C."/>
            <person name="Lipzen A."/>
            <person name="Lutzoni F."/>
            <person name="Magnuson J."/>
            <person name="Mondo S."/>
            <person name="Nolan M."/>
            <person name="Ohm R."/>
            <person name="Pangilinan J."/>
            <person name="Park H.-J."/>
            <person name="Ramirez L."/>
            <person name="Alfaro M."/>
            <person name="Sun H."/>
            <person name="Tritt A."/>
            <person name="Yoshinaga Y."/>
            <person name="Zwiers L.-H."/>
            <person name="Turgeon B.G."/>
            <person name="Goodwin S.B."/>
            <person name="Spatafora J.W."/>
            <person name="Crous P.W."/>
            <person name="Grigoriev I.V."/>
        </authorList>
    </citation>
    <scope>NUCLEOTIDE SEQUENCE</scope>
    <source>
        <strain evidence="10">CBS 394.84</strain>
    </source>
</reference>
<dbReference type="InterPro" id="IPR036236">
    <property type="entry name" value="Znf_C2H2_sf"/>
</dbReference>
<feature type="compositionally biased region" description="Polar residues" evidence="8">
    <location>
        <begin position="171"/>
        <end position="182"/>
    </location>
</feature>
<dbReference type="GeneID" id="63853949"/>
<feature type="region of interest" description="Disordered" evidence="8">
    <location>
        <begin position="819"/>
        <end position="890"/>
    </location>
</feature>
<keyword evidence="2" id="KW-0479">Metal-binding</keyword>
<proteinExistence type="predicted"/>
<evidence type="ECO:0000256" key="8">
    <source>
        <dbReference type="SAM" id="MobiDB-lite"/>
    </source>
</evidence>